<dbReference type="AlphaFoldDB" id="A0A5M3PZG8"/>
<protein>
    <submittedName>
        <fullName evidence="1">Uncharacterized protein</fullName>
    </submittedName>
</protein>
<reference evidence="1 2" key="1">
    <citation type="journal article" date="2019" name="J. Gen. Appl. Microbiol.">
        <title>Aerobic degradation of cis-dichloroethene by the marine bacterium Marinobacter salsuginis strain 5N-3.</title>
        <authorList>
            <person name="Inoue Y."/>
            <person name="Fukunaga Y."/>
            <person name="Katsumata H."/>
            <person name="Ohji S."/>
            <person name="Hosoyama A."/>
            <person name="Mori K."/>
            <person name="Ando K."/>
        </authorList>
    </citation>
    <scope>NUCLEOTIDE SEQUENCE [LARGE SCALE GENOMIC DNA]</scope>
    <source>
        <strain evidence="1 2">NBRC 109114</strain>
    </source>
</reference>
<sequence length="60" mass="6287">MALRMSTNPGGDNVDRDIVLGTLFCLASGQVATNWFDQLVGHEAISEGITALISAANAPR</sequence>
<dbReference type="Proteomes" id="UP000387223">
    <property type="component" value="Unassembled WGS sequence"/>
</dbReference>
<evidence type="ECO:0000313" key="2">
    <source>
        <dbReference type="Proteomes" id="UP000387223"/>
    </source>
</evidence>
<accession>A0A5M3PZG8</accession>
<organism evidence="1 2">
    <name type="scientific">Marinobacter salsuginis</name>
    <dbReference type="NCBI Taxonomy" id="418719"/>
    <lineage>
        <taxon>Bacteria</taxon>
        <taxon>Pseudomonadati</taxon>
        <taxon>Pseudomonadota</taxon>
        <taxon>Gammaproteobacteria</taxon>
        <taxon>Pseudomonadales</taxon>
        <taxon>Marinobacteraceae</taxon>
        <taxon>Marinobacter</taxon>
    </lineage>
</organism>
<comment type="caution">
    <text evidence="1">The sequence shown here is derived from an EMBL/GenBank/DDBJ whole genome shotgun (WGS) entry which is preliminary data.</text>
</comment>
<dbReference type="EMBL" id="BGZI01000011">
    <property type="protein sequence ID" value="GBO88298.1"/>
    <property type="molecule type" value="Genomic_DNA"/>
</dbReference>
<evidence type="ECO:0000313" key="1">
    <source>
        <dbReference type="EMBL" id="GBO88298.1"/>
    </source>
</evidence>
<proteinExistence type="predicted"/>
<gene>
    <name evidence="1" type="ORF">MSSD14B_19660</name>
</gene>
<name>A0A5M3PZG8_9GAMM</name>